<name>A0ACC0AE50_CATRO</name>
<comment type="caution">
    <text evidence="1">The sequence shown here is derived from an EMBL/GenBank/DDBJ whole genome shotgun (WGS) entry which is preliminary data.</text>
</comment>
<accession>A0ACC0AE50</accession>
<organism evidence="1 2">
    <name type="scientific">Catharanthus roseus</name>
    <name type="common">Madagascar periwinkle</name>
    <name type="synonym">Vinca rosea</name>
    <dbReference type="NCBI Taxonomy" id="4058"/>
    <lineage>
        <taxon>Eukaryota</taxon>
        <taxon>Viridiplantae</taxon>
        <taxon>Streptophyta</taxon>
        <taxon>Embryophyta</taxon>
        <taxon>Tracheophyta</taxon>
        <taxon>Spermatophyta</taxon>
        <taxon>Magnoliopsida</taxon>
        <taxon>eudicotyledons</taxon>
        <taxon>Gunneridae</taxon>
        <taxon>Pentapetalae</taxon>
        <taxon>asterids</taxon>
        <taxon>lamiids</taxon>
        <taxon>Gentianales</taxon>
        <taxon>Apocynaceae</taxon>
        <taxon>Rauvolfioideae</taxon>
        <taxon>Vinceae</taxon>
        <taxon>Catharanthinae</taxon>
        <taxon>Catharanthus</taxon>
    </lineage>
</organism>
<reference evidence="2" key="1">
    <citation type="journal article" date="2023" name="Nat. Plants">
        <title>Single-cell RNA sequencing provides a high-resolution roadmap for understanding the multicellular compartmentation of specialized metabolism.</title>
        <authorList>
            <person name="Sun S."/>
            <person name="Shen X."/>
            <person name="Li Y."/>
            <person name="Li Y."/>
            <person name="Wang S."/>
            <person name="Li R."/>
            <person name="Zhang H."/>
            <person name="Shen G."/>
            <person name="Guo B."/>
            <person name="Wei J."/>
            <person name="Xu J."/>
            <person name="St-Pierre B."/>
            <person name="Chen S."/>
            <person name="Sun C."/>
        </authorList>
    </citation>
    <scope>NUCLEOTIDE SEQUENCE [LARGE SCALE GENOMIC DNA]</scope>
</reference>
<dbReference type="EMBL" id="CM044706">
    <property type="protein sequence ID" value="KAI5658550.1"/>
    <property type="molecule type" value="Genomic_DNA"/>
</dbReference>
<keyword evidence="2" id="KW-1185">Reference proteome</keyword>
<gene>
    <name evidence="1" type="ORF">M9H77_27343</name>
</gene>
<proteinExistence type="predicted"/>
<dbReference type="Proteomes" id="UP001060085">
    <property type="component" value="Linkage Group LG06"/>
</dbReference>
<evidence type="ECO:0000313" key="1">
    <source>
        <dbReference type="EMBL" id="KAI5658550.1"/>
    </source>
</evidence>
<sequence>MANRLTLFRSAVSRRWLSTTSAMATAGTETSTAPAVSEGKRKSSLHYQLSQLKTRPDSDSGTRVVEILKEWVNSGKFINRFDIIDNVNTFRGRKNYHIALQLSEWMESSKIKMNNADRAIRLDLLAKIKGISTAEKYFGSLQESAKTKKTYGALLNSYCQEKILDKALELFSKIKDLGFISTLNYNNMISLYLNTNQPEKVTSLVQEMEEKGIKADLFTYNQLMNSYAASKDLNAVEEVLQKMKINEVECDWFTYGNLATIYYNAGLQDKARVVLEKLEKLENLQDHEAFHTLINLYRRMSDLPGVNRAWESLKSVFRRPRNTSYLLVLSAFSDLGDLENLEKCFREWESGCSLYDVRLCNVVLESYLKRDMIEEANALYESILSKGGEPNFRTLDLLNNYHIKSHQVDLALKYLEMGAHKLVPEKRNSFPTDDTINMFLKYFEENNDRAGAEKFCDIMKKMEPLDSSVYDSLLSIKTSAQEGEA</sequence>
<evidence type="ECO:0000313" key="2">
    <source>
        <dbReference type="Proteomes" id="UP001060085"/>
    </source>
</evidence>
<protein>
    <submittedName>
        <fullName evidence="1">Uncharacterized protein</fullName>
    </submittedName>
</protein>